<dbReference type="GO" id="GO:0009307">
    <property type="term" value="P:DNA restriction-modification system"/>
    <property type="evidence" value="ECO:0007669"/>
    <property type="project" value="UniProtKB-KW"/>
</dbReference>
<keyword evidence="6" id="KW-0255">Endonuclease</keyword>
<protein>
    <submittedName>
        <fullName evidence="6">Restriction endonuclease subunit S</fullName>
    </submittedName>
</protein>
<keyword evidence="4" id="KW-0175">Coiled coil</keyword>
<dbReference type="EMBL" id="BRLB01000033">
    <property type="protein sequence ID" value="GKX32364.1"/>
    <property type="molecule type" value="Genomic_DNA"/>
</dbReference>
<keyword evidence="2" id="KW-0680">Restriction system</keyword>
<dbReference type="InterPro" id="IPR044946">
    <property type="entry name" value="Restrct_endonuc_typeI_TRD_sf"/>
</dbReference>
<evidence type="ECO:0000256" key="1">
    <source>
        <dbReference type="ARBA" id="ARBA00010923"/>
    </source>
</evidence>
<keyword evidence="7" id="KW-1185">Reference proteome</keyword>
<dbReference type="PANTHER" id="PTHR30408:SF12">
    <property type="entry name" value="TYPE I RESTRICTION ENZYME MJAVIII SPECIFICITY SUBUNIT"/>
    <property type="match status" value="1"/>
</dbReference>
<evidence type="ECO:0000256" key="4">
    <source>
        <dbReference type="SAM" id="Coils"/>
    </source>
</evidence>
<dbReference type="CDD" id="cd17283">
    <property type="entry name" value="RMtype1_S_Hpy180ORF7835P_TRD2-CR2_like"/>
    <property type="match status" value="1"/>
</dbReference>
<dbReference type="GO" id="GO:0003677">
    <property type="term" value="F:DNA binding"/>
    <property type="evidence" value="ECO:0007669"/>
    <property type="project" value="UniProtKB-KW"/>
</dbReference>
<comment type="similarity">
    <text evidence="1">Belongs to the type-I restriction system S methylase family.</text>
</comment>
<keyword evidence="6" id="KW-0540">Nuclease</keyword>
<gene>
    <name evidence="6" type="ORF">SH1V18_48440</name>
</gene>
<dbReference type="RefSeq" id="WP_281819865.1">
    <property type="nucleotide sequence ID" value="NZ_BRLB01000033.1"/>
</dbReference>
<evidence type="ECO:0000256" key="3">
    <source>
        <dbReference type="ARBA" id="ARBA00023125"/>
    </source>
</evidence>
<keyword evidence="6" id="KW-0378">Hydrolase</keyword>
<evidence type="ECO:0000313" key="7">
    <source>
        <dbReference type="Proteomes" id="UP001144256"/>
    </source>
</evidence>
<dbReference type="AlphaFoldDB" id="A0A9W5YI59"/>
<feature type="domain" description="Type I restriction modification DNA specificity" evidence="5">
    <location>
        <begin position="14"/>
        <end position="186"/>
    </location>
</feature>
<comment type="caution">
    <text evidence="6">The sequence shown here is derived from an EMBL/GenBank/DDBJ whole genome shotgun (WGS) entry which is preliminary data.</text>
</comment>
<evidence type="ECO:0000256" key="2">
    <source>
        <dbReference type="ARBA" id="ARBA00022747"/>
    </source>
</evidence>
<sequence>MKEGYKKTELGEIPVDWEVVKIDNICSVTKLAGFEFTQYIDYSDDGEIIALRALNLKNGKLDLNDTKRIKKTISDKLKRSKLYKDDIVFSYVGTVGEVAIVSKSNKYHLAPNVAKITSNNNNFTNFIYHYLTSNFAKKEISKYLTTTSQPALSMSNIRQLRIVLPSLLEQRKIASILSKVDKHIEETDALIERTKELKKGLMQKLLTKGIGHTEFKKTEVGEIPVEWKVKKLSNLANIKRGASPRPIKDKKWFSNNKEVGWIRISDVTKTKKYLRKTQQYLSEEGIAKSRLVNKGDLIMSICATVGKPILIDMKACIHDGFVVFDNLNNDLAIKEYVFYYLQKQEGIFKSKGQTGTQSNINTSIVGITLINLPPLAEQKKIVNILKEVDNQIEEYEKKHNRLTQVKQGLMQQLLTGKKRVI</sequence>
<dbReference type="Proteomes" id="UP001144256">
    <property type="component" value="Unassembled WGS sequence"/>
</dbReference>
<dbReference type="InterPro" id="IPR052021">
    <property type="entry name" value="Type-I_RS_S_subunit"/>
</dbReference>
<dbReference type="InterPro" id="IPR000055">
    <property type="entry name" value="Restrct_endonuc_typeI_TRD"/>
</dbReference>
<name>A0A9W5YI59_9FIRM</name>
<feature type="domain" description="Type I restriction modification DNA specificity" evidence="5">
    <location>
        <begin position="224"/>
        <end position="403"/>
    </location>
</feature>
<dbReference type="PANTHER" id="PTHR30408">
    <property type="entry name" value="TYPE-1 RESTRICTION ENZYME ECOKI SPECIFICITY PROTEIN"/>
    <property type="match status" value="1"/>
</dbReference>
<reference evidence="6" key="1">
    <citation type="submission" date="2022-06" db="EMBL/GenBank/DDBJ databases">
        <title>Vallitalea longa sp. nov., an anaerobic bacterium isolated from marine sediment.</title>
        <authorList>
            <person name="Hirano S."/>
            <person name="Terahara T."/>
            <person name="Mori K."/>
            <person name="Hamada M."/>
            <person name="Matsumoto R."/>
            <person name="Kobayashi T."/>
        </authorList>
    </citation>
    <scope>NUCLEOTIDE SEQUENCE</scope>
    <source>
        <strain evidence="6">SH18-1</strain>
    </source>
</reference>
<dbReference type="Gene3D" id="1.10.287.1120">
    <property type="entry name" value="Bipartite methylase S protein"/>
    <property type="match status" value="1"/>
</dbReference>
<accession>A0A9W5YI59</accession>
<organism evidence="6 7">
    <name type="scientific">Vallitalea longa</name>
    <dbReference type="NCBI Taxonomy" id="2936439"/>
    <lineage>
        <taxon>Bacteria</taxon>
        <taxon>Bacillati</taxon>
        <taxon>Bacillota</taxon>
        <taxon>Clostridia</taxon>
        <taxon>Lachnospirales</taxon>
        <taxon>Vallitaleaceae</taxon>
        <taxon>Vallitalea</taxon>
    </lineage>
</organism>
<dbReference type="Pfam" id="PF01420">
    <property type="entry name" value="Methylase_S"/>
    <property type="match status" value="2"/>
</dbReference>
<keyword evidence="3" id="KW-0238">DNA-binding</keyword>
<dbReference type="GO" id="GO:0004519">
    <property type="term" value="F:endonuclease activity"/>
    <property type="evidence" value="ECO:0007669"/>
    <property type="project" value="UniProtKB-KW"/>
</dbReference>
<dbReference type="SUPFAM" id="SSF116734">
    <property type="entry name" value="DNA methylase specificity domain"/>
    <property type="match status" value="2"/>
</dbReference>
<dbReference type="Gene3D" id="3.90.220.20">
    <property type="entry name" value="DNA methylase specificity domains"/>
    <property type="match status" value="2"/>
</dbReference>
<feature type="coiled-coil region" evidence="4">
    <location>
        <begin position="378"/>
        <end position="412"/>
    </location>
</feature>
<evidence type="ECO:0000313" key="6">
    <source>
        <dbReference type="EMBL" id="GKX32364.1"/>
    </source>
</evidence>
<evidence type="ECO:0000259" key="5">
    <source>
        <dbReference type="Pfam" id="PF01420"/>
    </source>
</evidence>
<proteinExistence type="inferred from homology"/>